<evidence type="ECO:0000256" key="2">
    <source>
        <dbReference type="ARBA" id="ARBA00001946"/>
    </source>
</evidence>
<comment type="catalytic activity">
    <reaction evidence="1 14 15 16">
        <text>Endonucleolytic cleavage to 5'-phosphomonoester.</text>
        <dbReference type="EC" id="3.1.26.4"/>
    </reaction>
</comment>
<dbReference type="InterPro" id="IPR036397">
    <property type="entry name" value="RNaseH_sf"/>
</dbReference>
<accession>A0ABX0XQW1</accession>
<evidence type="ECO:0000256" key="12">
    <source>
        <dbReference type="ARBA" id="ARBA00022801"/>
    </source>
</evidence>
<keyword evidence="11 14" id="KW-0255">Endonuclease</keyword>
<evidence type="ECO:0000256" key="9">
    <source>
        <dbReference type="ARBA" id="ARBA00022722"/>
    </source>
</evidence>
<evidence type="ECO:0000256" key="13">
    <source>
        <dbReference type="ARBA" id="ARBA00023211"/>
    </source>
</evidence>
<evidence type="ECO:0000256" key="10">
    <source>
        <dbReference type="ARBA" id="ARBA00022723"/>
    </source>
</evidence>
<keyword evidence="13 14" id="KW-0464">Manganese</keyword>
<evidence type="ECO:0000256" key="16">
    <source>
        <dbReference type="RuleBase" id="RU003515"/>
    </source>
</evidence>
<evidence type="ECO:0000256" key="14">
    <source>
        <dbReference type="HAMAP-Rule" id="MF_00052"/>
    </source>
</evidence>
<evidence type="ECO:0000256" key="8">
    <source>
        <dbReference type="ARBA" id="ARBA00022490"/>
    </source>
</evidence>
<dbReference type="InterPro" id="IPR022898">
    <property type="entry name" value="RNase_HII"/>
</dbReference>
<dbReference type="InterPro" id="IPR024567">
    <property type="entry name" value="RNase_HII/HIII_dom"/>
</dbReference>
<dbReference type="PANTHER" id="PTHR10954:SF18">
    <property type="entry name" value="RIBONUCLEASE HII"/>
    <property type="match status" value="1"/>
</dbReference>
<evidence type="ECO:0000259" key="17">
    <source>
        <dbReference type="PROSITE" id="PS51975"/>
    </source>
</evidence>
<evidence type="ECO:0000256" key="5">
    <source>
        <dbReference type="ARBA" id="ARBA00007383"/>
    </source>
</evidence>
<dbReference type="HAMAP" id="MF_00052_B">
    <property type="entry name" value="RNase_HII_B"/>
    <property type="match status" value="1"/>
</dbReference>
<keyword evidence="8 14" id="KW-0963">Cytoplasm</keyword>
<feature type="binding site" evidence="14 15">
    <location>
        <position position="35"/>
    </location>
    <ligand>
        <name>a divalent metal cation</name>
        <dbReference type="ChEBI" id="CHEBI:60240"/>
    </ligand>
</feature>
<keyword evidence="12 14" id="KW-0378">Hydrolase</keyword>
<evidence type="ECO:0000256" key="4">
    <source>
        <dbReference type="ARBA" id="ARBA00004496"/>
    </source>
</evidence>
<evidence type="ECO:0000256" key="3">
    <source>
        <dbReference type="ARBA" id="ARBA00004065"/>
    </source>
</evidence>
<protein>
    <recommendedName>
        <fullName evidence="7 14">Ribonuclease HII</fullName>
        <shortName evidence="14">RNase HII</shortName>
        <ecNumber evidence="6 14">3.1.26.4</ecNumber>
    </recommendedName>
</protein>
<sequence>MLTPPRTVVHRGAGLYALERALQRRGFTFVAGADEAGRGACAGPLVVAAVVLPAGRRGEIDGLTDSKLLTPAARERIYEEIMVRAMAHSVVVIPPGEIDSMGLHVCNLAGMRRALAQLAQRPEYVLTDGFSVDGLDVPGLAVWKGDQVAACVAAASVVAKVTRDRIMVELDRAWPGYGFAVHKGYATAEHSAALHRHGPCRVHRFSYANVAAVADRGAPRSTVGVASGMAAPETVAVGDNVCMEGGLR</sequence>
<dbReference type="Gene3D" id="3.30.420.10">
    <property type="entry name" value="Ribonuclease H-like superfamily/Ribonuclease H"/>
    <property type="match status" value="1"/>
</dbReference>
<comment type="caution">
    <text evidence="18">The sequence shown here is derived from an EMBL/GenBank/DDBJ whole genome shotgun (WGS) entry which is preliminary data.</text>
</comment>
<evidence type="ECO:0000313" key="19">
    <source>
        <dbReference type="Proteomes" id="UP000722989"/>
    </source>
</evidence>
<keyword evidence="9 14" id="KW-0540">Nuclease</keyword>
<evidence type="ECO:0000256" key="6">
    <source>
        <dbReference type="ARBA" id="ARBA00012180"/>
    </source>
</evidence>
<organism evidence="18 19">
    <name type="scientific">Planosporangium thailandense</name>
    <dbReference type="NCBI Taxonomy" id="765197"/>
    <lineage>
        <taxon>Bacteria</taxon>
        <taxon>Bacillati</taxon>
        <taxon>Actinomycetota</taxon>
        <taxon>Actinomycetes</taxon>
        <taxon>Micromonosporales</taxon>
        <taxon>Micromonosporaceae</taxon>
        <taxon>Planosporangium</taxon>
    </lineage>
</organism>
<dbReference type="InterPro" id="IPR012337">
    <property type="entry name" value="RNaseH-like_sf"/>
</dbReference>
<evidence type="ECO:0000256" key="15">
    <source>
        <dbReference type="PROSITE-ProRule" id="PRU01319"/>
    </source>
</evidence>
<dbReference type="NCBIfam" id="NF000595">
    <property type="entry name" value="PRK00015.1-3"/>
    <property type="match status" value="1"/>
</dbReference>
<dbReference type="CDD" id="cd07182">
    <property type="entry name" value="RNase_HII_bacteria_HII_like"/>
    <property type="match status" value="1"/>
</dbReference>
<dbReference type="Pfam" id="PF01351">
    <property type="entry name" value="RNase_HII"/>
    <property type="match status" value="1"/>
</dbReference>
<keyword evidence="19" id="KW-1185">Reference proteome</keyword>
<reference evidence="18 19" key="1">
    <citation type="submission" date="2020-03" db="EMBL/GenBank/DDBJ databases">
        <title>WGS of the type strain of Planosporangium spp.</title>
        <authorList>
            <person name="Thawai C."/>
        </authorList>
    </citation>
    <scope>NUCLEOTIDE SEQUENCE [LARGE SCALE GENOMIC DNA]</scope>
    <source>
        <strain evidence="18 19">TBRC 5610</strain>
    </source>
</reference>
<proteinExistence type="inferred from homology"/>
<dbReference type="PROSITE" id="PS51975">
    <property type="entry name" value="RNASE_H_2"/>
    <property type="match status" value="1"/>
</dbReference>
<comment type="subcellular location">
    <subcellularLocation>
        <location evidence="4 14">Cytoplasm</location>
    </subcellularLocation>
</comment>
<name>A0ABX0XQW1_9ACTN</name>
<evidence type="ECO:0000256" key="7">
    <source>
        <dbReference type="ARBA" id="ARBA00019179"/>
    </source>
</evidence>
<evidence type="ECO:0000256" key="1">
    <source>
        <dbReference type="ARBA" id="ARBA00000077"/>
    </source>
</evidence>
<gene>
    <name evidence="14" type="primary">rnhB</name>
    <name evidence="18" type="ORF">HC031_00490</name>
</gene>
<feature type="binding site" evidence="14 15">
    <location>
        <position position="128"/>
    </location>
    <ligand>
        <name>a divalent metal cation</name>
        <dbReference type="ChEBI" id="CHEBI:60240"/>
    </ligand>
</feature>
<dbReference type="PANTHER" id="PTHR10954">
    <property type="entry name" value="RIBONUCLEASE H2 SUBUNIT A"/>
    <property type="match status" value="1"/>
</dbReference>
<dbReference type="RefSeq" id="WP_167923109.1">
    <property type="nucleotide sequence ID" value="NZ_JAATVY010000001.1"/>
</dbReference>
<dbReference type="GO" id="GO:0004523">
    <property type="term" value="F:RNA-DNA hybrid ribonuclease activity"/>
    <property type="evidence" value="ECO:0007669"/>
    <property type="project" value="UniProtKB-EC"/>
</dbReference>
<dbReference type="InterPro" id="IPR001352">
    <property type="entry name" value="RNase_HII/HIII"/>
</dbReference>
<dbReference type="SUPFAM" id="SSF53098">
    <property type="entry name" value="Ribonuclease H-like"/>
    <property type="match status" value="1"/>
</dbReference>
<dbReference type="NCBIfam" id="NF000598">
    <property type="entry name" value="PRK00015.2-2"/>
    <property type="match status" value="1"/>
</dbReference>
<dbReference type="Proteomes" id="UP000722989">
    <property type="component" value="Unassembled WGS sequence"/>
</dbReference>
<feature type="binding site" evidence="14 15">
    <location>
        <position position="34"/>
    </location>
    <ligand>
        <name>a divalent metal cation</name>
        <dbReference type="ChEBI" id="CHEBI:60240"/>
    </ligand>
</feature>
<comment type="function">
    <text evidence="3 14 16">Endonuclease that specifically degrades the RNA of RNA-DNA hybrids.</text>
</comment>
<comment type="cofactor">
    <cofactor evidence="2">
        <name>Mg(2+)</name>
        <dbReference type="ChEBI" id="CHEBI:18420"/>
    </cofactor>
</comment>
<dbReference type="EC" id="3.1.26.4" evidence="6 14"/>
<comment type="similarity">
    <text evidence="5 14 16">Belongs to the RNase HII family.</text>
</comment>
<evidence type="ECO:0000256" key="11">
    <source>
        <dbReference type="ARBA" id="ARBA00022759"/>
    </source>
</evidence>
<keyword evidence="10 14" id="KW-0479">Metal-binding</keyword>
<comment type="cofactor">
    <cofactor evidence="14 15">
        <name>Mn(2+)</name>
        <dbReference type="ChEBI" id="CHEBI:29035"/>
    </cofactor>
    <cofactor evidence="14 15">
        <name>Mg(2+)</name>
        <dbReference type="ChEBI" id="CHEBI:18420"/>
    </cofactor>
    <text evidence="14 15">Manganese or magnesium. Binds 1 divalent metal ion per monomer in the absence of substrate. May bind a second metal ion after substrate binding.</text>
</comment>
<evidence type="ECO:0000313" key="18">
    <source>
        <dbReference type="EMBL" id="NJC68201.1"/>
    </source>
</evidence>
<feature type="domain" description="RNase H type-2" evidence="17">
    <location>
        <begin position="28"/>
        <end position="219"/>
    </location>
</feature>
<dbReference type="EMBL" id="JAATVY010000001">
    <property type="protein sequence ID" value="NJC68201.1"/>
    <property type="molecule type" value="Genomic_DNA"/>
</dbReference>